<evidence type="ECO:0000313" key="2">
    <source>
        <dbReference type="Proteomes" id="UP000287352"/>
    </source>
</evidence>
<sequence>MPKSHFRMYNSRARKSRAGNPIQTVVTVGQLCIMLMRQEPFMGELRSGIAPVCVPGKKDVHPKYMHRLHRADGYDYGRERNA</sequence>
<evidence type="ECO:0000313" key="1">
    <source>
        <dbReference type="EMBL" id="GCE11136.1"/>
    </source>
</evidence>
<proteinExistence type="predicted"/>
<dbReference type="Proteomes" id="UP000287352">
    <property type="component" value="Unassembled WGS sequence"/>
</dbReference>
<gene>
    <name evidence="1" type="ORF">KTT_09950</name>
</gene>
<comment type="caution">
    <text evidence="1">The sequence shown here is derived from an EMBL/GenBank/DDBJ whole genome shotgun (WGS) entry which is preliminary data.</text>
</comment>
<keyword evidence="2" id="KW-1185">Reference proteome</keyword>
<dbReference type="EMBL" id="BIFR01000001">
    <property type="protein sequence ID" value="GCE11136.1"/>
    <property type="molecule type" value="Genomic_DNA"/>
</dbReference>
<dbReference type="AlphaFoldDB" id="A0A401ZWF0"/>
<name>A0A401ZWF0_9CHLR</name>
<reference evidence="2" key="1">
    <citation type="submission" date="2018-12" db="EMBL/GenBank/DDBJ databases">
        <title>Tengunoibacter tsumagoiensis gen. nov., sp. nov., Dictyobacter kobayashii sp. nov., D. alpinus sp. nov., and D. joshuensis sp. nov. and description of Dictyobacteraceae fam. nov. within the order Ktedonobacterales isolated from Tengu-no-mugimeshi.</title>
        <authorList>
            <person name="Wang C.M."/>
            <person name="Zheng Y."/>
            <person name="Sakai Y."/>
            <person name="Toyoda A."/>
            <person name="Minakuchi Y."/>
            <person name="Abe K."/>
            <person name="Yokota A."/>
            <person name="Yabe S."/>
        </authorList>
    </citation>
    <scope>NUCLEOTIDE SEQUENCE [LARGE SCALE GENOMIC DNA]</scope>
    <source>
        <strain evidence="2">Uno3</strain>
    </source>
</reference>
<accession>A0A401ZWF0</accession>
<protein>
    <submittedName>
        <fullName evidence="1">Uncharacterized protein</fullName>
    </submittedName>
</protein>
<organism evidence="1 2">
    <name type="scientific">Tengunoibacter tsumagoiensis</name>
    <dbReference type="NCBI Taxonomy" id="2014871"/>
    <lineage>
        <taxon>Bacteria</taxon>
        <taxon>Bacillati</taxon>
        <taxon>Chloroflexota</taxon>
        <taxon>Ktedonobacteria</taxon>
        <taxon>Ktedonobacterales</taxon>
        <taxon>Dictyobacteraceae</taxon>
        <taxon>Tengunoibacter</taxon>
    </lineage>
</organism>